<dbReference type="Pfam" id="PF01063">
    <property type="entry name" value="Aminotran_4"/>
    <property type="match status" value="1"/>
</dbReference>
<comment type="similarity">
    <text evidence="2 11">Belongs to the class-IV pyridoxal-phosphate-dependent aminotransferase family.</text>
</comment>
<dbReference type="PROSITE" id="PS00770">
    <property type="entry name" value="AA_TRANSFER_CLASS_4"/>
    <property type="match status" value="1"/>
</dbReference>
<dbReference type="InterPro" id="IPR036038">
    <property type="entry name" value="Aminotransferase-like"/>
</dbReference>
<dbReference type="GO" id="GO:0008483">
    <property type="term" value="F:transaminase activity"/>
    <property type="evidence" value="ECO:0007669"/>
    <property type="project" value="UniProtKB-KW"/>
</dbReference>
<comment type="function">
    <text evidence="8">Involved in the biosynthesis of p-aminobenzoate (PABA), a precursor of tetrahydrofolate. Converts 4-amino-4-deoxychorismate into 4-aminobenzoate (PABA) and pyruvate.</text>
</comment>
<proteinExistence type="inferred from homology"/>
<evidence type="ECO:0000256" key="3">
    <source>
        <dbReference type="ARBA" id="ARBA00022898"/>
    </source>
</evidence>
<dbReference type="AlphaFoldDB" id="A0A2T3KVA0"/>
<comment type="cofactor">
    <cofactor evidence="1 12">
        <name>pyridoxal 5'-phosphate</name>
        <dbReference type="ChEBI" id="CHEBI:597326"/>
    </cofactor>
</comment>
<dbReference type="InterPro" id="IPR043132">
    <property type="entry name" value="BCAT-like_C"/>
</dbReference>
<dbReference type="InterPro" id="IPR018300">
    <property type="entry name" value="Aminotrans_IV_CS"/>
</dbReference>
<evidence type="ECO:0000256" key="7">
    <source>
        <dbReference type="ARBA" id="ARBA00049529"/>
    </source>
</evidence>
<dbReference type="EMBL" id="PYNS01000010">
    <property type="protein sequence ID" value="PSV10837.1"/>
    <property type="molecule type" value="Genomic_DNA"/>
</dbReference>
<dbReference type="Proteomes" id="UP000240530">
    <property type="component" value="Unassembled WGS sequence"/>
</dbReference>
<dbReference type="GO" id="GO:0008696">
    <property type="term" value="F:4-amino-4-deoxychorismate lyase activity"/>
    <property type="evidence" value="ECO:0007669"/>
    <property type="project" value="UniProtKB-EC"/>
</dbReference>
<dbReference type="SUPFAM" id="SSF56752">
    <property type="entry name" value="D-aminoacid aminotransferase-like PLP-dependent enzymes"/>
    <property type="match status" value="1"/>
</dbReference>
<comment type="pathway">
    <text evidence="5">Cofactor biosynthesis; tetrahydrofolate biosynthesis; 4-aminobenzoate from chorismate: step 2/2.</text>
</comment>
<dbReference type="GO" id="GO:0008652">
    <property type="term" value="P:amino acid biosynthetic process"/>
    <property type="evidence" value="ECO:0007669"/>
    <property type="project" value="UniProtKB-ARBA"/>
</dbReference>
<sequence length="283" mass="32106">MSLAFFNGKYMPLNEVAISPFDRGFLFGDSIYEVIPVYSGKMLEGELHLQRLLSGLSAVGIESPYSLLEWRGLITNIIIGAEATQMIYIQVTRGVEESRNHRFPIKALPSVLIFATPFTSPVDLSYPGCFATLQTDKRWQNCHIKATSLLANVMAYRQLYLEGKPQDEALFIRNGYVVEAASSNLFMVKDKVIYTPPIDNILPGVTRHIILQIAKKLHYQVHEIAPDANTLEKADEVWVSNSIEELKPIIKIDDHCIGSGKPGEVWREFWLHYQSKKWDGYEV</sequence>
<keyword evidence="3 12" id="KW-0663">Pyridoxal phosphate</keyword>
<evidence type="ECO:0000256" key="6">
    <source>
        <dbReference type="ARBA" id="ARBA00035676"/>
    </source>
</evidence>
<dbReference type="InterPro" id="IPR001544">
    <property type="entry name" value="Aminotrans_IV"/>
</dbReference>
<evidence type="ECO:0000256" key="2">
    <source>
        <dbReference type="ARBA" id="ARBA00009320"/>
    </source>
</evidence>
<dbReference type="FunFam" id="3.20.10.10:FF:000002">
    <property type="entry name" value="D-alanine aminotransferase"/>
    <property type="match status" value="1"/>
</dbReference>
<evidence type="ECO:0000313" key="13">
    <source>
        <dbReference type="EMBL" id="PSV10837.1"/>
    </source>
</evidence>
<dbReference type="Gene3D" id="3.20.10.10">
    <property type="entry name" value="D-amino Acid Aminotransferase, subunit A, domain 2"/>
    <property type="match status" value="1"/>
</dbReference>
<evidence type="ECO:0000256" key="12">
    <source>
        <dbReference type="RuleBase" id="RU004516"/>
    </source>
</evidence>
<evidence type="ECO:0000256" key="10">
    <source>
        <dbReference type="ARBA" id="ARBA00080135"/>
    </source>
</evidence>
<keyword evidence="4" id="KW-0289">Folate biosynthesis</keyword>
<comment type="caution">
    <text evidence="13">The sequence shown here is derived from an EMBL/GenBank/DDBJ whole genome shotgun (WGS) entry which is preliminary data.</text>
</comment>
<keyword evidence="13" id="KW-0032">Aminotransferase</keyword>
<dbReference type="PANTHER" id="PTHR42743">
    <property type="entry name" value="AMINO-ACID AMINOTRANSFERASE"/>
    <property type="match status" value="1"/>
</dbReference>
<accession>A0A2T3KVA0</accession>
<dbReference type="PANTHER" id="PTHR42743:SF10">
    <property type="entry name" value="D-ALANINE AMINOTRANSFERASE"/>
    <property type="match status" value="1"/>
</dbReference>
<keyword evidence="13" id="KW-0808">Transferase</keyword>
<evidence type="ECO:0000313" key="14">
    <source>
        <dbReference type="Proteomes" id="UP000240530"/>
    </source>
</evidence>
<gene>
    <name evidence="13" type="ORF">C0W93_10905</name>
</gene>
<reference evidence="13 14" key="1">
    <citation type="submission" date="2018-03" db="EMBL/GenBank/DDBJ databases">
        <title>Whole genome sequencing of Histamine producing bacteria.</title>
        <authorList>
            <person name="Butler K."/>
        </authorList>
    </citation>
    <scope>NUCLEOTIDE SEQUENCE [LARGE SCALE GENOMIC DNA]</scope>
    <source>
        <strain evidence="13 14">Res.4.1</strain>
    </source>
</reference>
<dbReference type="InterPro" id="IPR043131">
    <property type="entry name" value="BCAT-like_N"/>
</dbReference>
<dbReference type="GO" id="GO:0046656">
    <property type="term" value="P:folic acid biosynthetic process"/>
    <property type="evidence" value="ECO:0007669"/>
    <property type="project" value="UniProtKB-KW"/>
</dbReference>
<dbReference type="GO" id="GO:0005829">
    <property type="term" value="C:cytosol"/>
    <property type="evidence" value="ECO:0007669"/>
    <property type="project" value="TreeGrafter"/>
</dbReference>
<dbReference type="InterPro" id="IPR050571">
    <property type="entry name" value="Class-IV_PLP-Dep_Aminotrnsfr"/>
</dbReference>
<comment type="catalytic activity">
    <reaction evidence="7">
        <text>4-amino-4-deoxychorismate = 4-aminobenzoate + pyruvate + H(+)</text>
        <dbReference type="Rhea" id="RHEA:16201"/>
        <dbReference type="ChEBI" id="CHEBI:15361"/>
        <dbReference type="ChEBI" id="CHEBI:15378"/>
        <dbReference type="ChEBI" id="CHEBI:17836"/>
        <dbReference type="ChEBI" id="CHEBI:58406"/>
        <dbReference type="EC" id="4.1.3.38"/>
    </reaction>
</comment>
<dbReference type="EC" id="4.1.3.38" evidence="6"/>
<evidence type="ECO:0000256" key="11">
    <source>
        <dbReference type="RuleBase" id="RU004106"/>
    </source>
</evidence>
<evidence type="ECO:0000256" key="9">
    <source>
        <dbReference type="ARBA" id="ARBA00069174"/>
    </source>
</evidence>
<organism evidence="13 14">
    <name type="scientific">Photobacterium leiognathi subsp. mandapamensis</name>
    <name type="common">Photobacterium mandapamensis</name>
    <dbReference type="NCBI Taxonomy" id="48408"/>
    <lineage>
        <taxon>Bacteria</taxon>
        <taxon>Pseudomonadati</taxon>
        <taxon>Pseudomonadota</taxon>
        <taxon>Gammaproteobacteria</taxon>
        <taxon>Vibrionales</taxon>
        <taxon>Vibrionaceae</taxon>
        <taxon>Photobacterium</taxon>
    </lineage>
</organism>
<protein>
    <recommendedName>
        <fullName evidence="9">Aminodeoxychorismate lyase</fullName>
        <ecNumber evidence="6">4.1.3.38</ecNumber>
    </recommendedName>
    <alternativeName>
        <fullName evidence="10">4-amino-4-deoxychorismate lyase</fullName>
    </alternativeName>
</protein>
<evidence type="ECO:0000256" key="4">
    <source>
        <dbReference type="ARBA" id="ARBA00022909"/>
    </source>
</evidence>
<dbReference type="Gene3D" id="3.30.470.10">
    <property type="match status" value="1"/>
</dbReference>
<name>A0A2T3KVA0_PHOLD</name>
<evidence type="ECO:0000256" key="8">
    <source>
        <dbReference type="ARBA" id="ARBA00054027"/>
    </source>
</evidence>
<evidence type="ECO:0000256" key="1">
    <source>
        <dbReference type="ARBA" id="ARBA00001933"/>
    </source>
</evidence>
<dbReference type="RefSeq" id="WP_107185075.1">
    <property type="nucleotide sequence ID" value="NZ_JAWQGC010000002.1"/>
</dbReference>
<evidence type="ECO:0000256" key="5">
    <source>
        <dbReference type="ARBA" id="ARBA00035633"/>
    </source>
</evidence>